<dbReference type="InterPro" id="IPR007627">
    <property type="entry name" value="RNA_pol_sigma70_r2"/>
</dbReference>
<dbReference type="Pfam" id="PF04542">
    <property type="entry name" value="Sigma70_r2"/>
    <property type="match status" value="1"/>
</dbReference>
<feature type="domain" description="RNA polymerase sigma factor 70 region 4 type 2" evidence="8">
    <location>
        <begin position="149"/>
        <end position="193"/>
    </location>
</feature>
<evidence type="ECO:0000313" key="10">
    <source>
        <dbReference type="Proteomes" id="UP001162891"/>
    </source>
</evidence>
<dbReference type="InterPro" id="IPR013249">
    <property type="entry name" value="RNA_pol_sigma70_r4_t2"/>
</dbReference>
<feature type="region of interest" description="Disordered" evidence="6">
    <location>
        <begin position="200"/>
        <end position="230"/>
    </location>
</feature>
<gene>
    <name evidence="9" type="ORF">AMOR_04780</name>
</gene>
<dbReference type="InterPro" id="IPR014284">
    <property type="entry name" value="RNA_pol_sigma-70_dom"/>
</dbReference>
<evidence type="ECO:0000256" key="5">
    <source>
        <dbReference type="ARBA" id="ARBA00023163"/>
    </source>
</evidence>
<keyword evidence="5" id="KW-0804">Transcription</keyword>
<accession>A0ABM7WPT7</accession>
<evidence type="ECO:0000256" key="6">
    <source>
        <dbReference type="SAM" id="MobiDB-lite"/>
    </source>
</evidence>
<name>A0ABM7WPT7_9BACT</name>
<feature type="compositionally biased region" description="Basic and acidic residues" evidence="6">
    <location>
        <begin position="113"/>
        <end position="123"/>
    </location>
</feature>
<feature type="domain" description="RNA polymerase sigma-70 region 2" evidence="7">
    <location>
        <begin position="44"/>
        <end position="111"/>
    </location>
</feature>
<evidence type="ECO:0000313" key="9">
    <source>
        <dbReference type="EMBL" id="BDG01482.1"/>
    </source>
</evidence>
<keyword evidence="2" id="KW-0805">Transcription regulation</keyword>
<keyword evidence="3" id="KW-0731">Sigma factor</keyword>
<evidence type="ECO:0000259" key="7">
    <source>
        <dbReference type="Pfam" id="PF04542"/>
    </source>
</evidence>
<evidence type="ECO:0000256" key="4">
    <source>
        <dbReference type="ARBA" id="ARBA00023125"/>
    </source>
</evidence>
<dbReference type="PANTHER" id="PTHR43133">
    <property type="entry name" value="RNA POLYMERASE ECF-TYPE SIGMA FACTO"/>
    <property type="match status" value="1"/>
</dbReference>
<reference evidence="10" key="1">
    <citation type="journal article" date="2022" name="Int. J. Syst. Evol. Microbiol.">
        <title>Anaeromyxobacter oryzae sp. nov., Anaeromyxobacter diazotrophicus sp. nov. and Anaeromyxobacter paludicola sp. nov., isolated from paddy soils.</title>
        <authorList>
            <person name="Itoh H."/>
            <person name="Xu Z."/>
            <person name="Mise K."/>
            <person name="Masuda Y."/>
            <person name="Ushijima N."/>
            <person name="Hayakawa C."/>
            <person name="Shiratori Y."/>
            <person name="Senoo K."/>
        </authorList>
    </citation>
    <scope>NUCLEOTIDE SEQUENCE [LARGE SCALE GENOMIC DNA]</scope>
    <source>
        <strain evidence="10">Red232</strain>
    </source>
</reference>
<dbReference type="SUPFAM" id="SSF88946">
    <property type="entry name" value="Sigma2 domain of RNA polymerase sigma factors"/>
    <property type="match status" value="1"/>
</dbReference>
<feature type="region of interest" description="Disordered" evidence="6">
    <location>
        <begin position="113"/>
        <end position="134"/>
    </location>
</feature>
<protein>
    <recommendedName>
        <fullName evidence="11">RNA polymerase, sigma-24 subunit, ECF subfamily</fullName>
    </recommendedName>
</protein>
<dbReference type="Pfam" id="PF08281">
    <property type="entry name" value="Sigma70_r4_2"/>
    <property type="match status" value="1"/>
</dbReference>
<dbReference type="InterPro" id="IPR013325">
    <property type="entry name" value="RNA_pol_sigma_r2"/>
</dbReference>
<dbReference type="Proteomes" id="UP001162891">
    <property type="component" value="Chromosome"/>
</dbReference>
<evidence type="ECO:0000256" key="1">
    <source>
        <dbReference type="ARBA" id="ARBA00010641"/>
    </source>
</evidence>
<sequence>MEAVIGQVAAMTAGRSDVDDAGASRADRAMERYACGEEPAFVVLYDELAPRLYRFALRWTRSRSSAEDTVQQTLFQIHAARHRFVRGSAVMPWAYAIARRLLIDLGRRGEREELRAQDVRDPDEPATAPSPEEALHHRRLEAGARRDFASLPAAWRDAFELVKLEGLSVAEAAEVLGITRGMVKVRAHRATAALRKAVARRLRGAPERTARPAPNRKSRPGHVREGGVPT</sequence>
<evidence type="ECO:0000256" key="2">
    <source>
        <dbReference type="ARBA" id="ARBA00023015"/>
    </source>
</evidence>
<keyword evidence="10" id="KW-1185">Reference proteome</keyword>
<dbReference type="InterPro" id="IPR039425">
    <property type="entry name" value="RNA_pol_sigma-70-like"/>
</dbReference>
<dbReference type="RefSeq" id="WP_248358055.1">
    <property type="nucleotide sequence ID" value="NZ_AP025591.1"/>
</dbReference>
<dbReference type="Gene3D" id="1.10.10.10">
    <property type="entry name" value="Winged helix-like DNA-binding domain superfamily/Winged helix DNA-binding domain"/>
    <property type="match status" value="1"/>
</dbReference>
<evidence type="ECO:0008006" key="11">
    <source>
        <dbReference type="Google" id="ProtNLM"/>
    </source>
</evidence>
<dbReference type="InterPro" id="IPR013324">
    <property type="entry name" value="RNA_pol_sigma_r3/r4-like"/>
</dbReference>
<dbReference type="InterPro" id="IPR036388">
    <property type="entry name" value="WH-like_DNA-bd_sf"/>
</dbReference>
<proteinExistence type="inferred from homology"/>
<keyword evidence="4" id="KW-0238">DNA-binding</keyword>
<dbReference type="EMBL" id="AP025591">
    <property type="protein sequence ID" value="BDG01482.1"/>
    <property type="molecule type" value="Genomic_DNA"/>
</dbReference>
<dbReference type="Gene3D" id="1.10.1740.10">
    <property type="match status" value="1"/>
</dbReference>
<evidence type="ECO:0000259" key="8">
    <source>
        <dbReference type="Pfam" id="PF08281"/>
    </source>
</evidence>
<dbReference type="NCBIfam" id="TIGR02937">
    <property type="entry name" value="sigma70-ECF"/>
    <property type="match status" value="1"/>
</dbReference>
<organism evidence="9 10">
    <name type="scientific">Anaeromyxobacter oryzae</name>
    <dbReference type="NCBI Taxonomy" id="2918170"/>
    <lineage>
        <taxon>Bacteria</taxon>
        <taxon>Pseudomonadati</taxon>
        <taxon>Myxococcota</taxon>
        <taxon>Myxococcia</taxon>
        <taxon>Myxococcales</taxon>
        <taxon>Cystobacterineae</taxon>
        <taxon>Anaeromyxobacteraceae</taxon>
        <taxon>Anaeromyxobacter</taxon>
    </lineage>
</organism>
<comment type="similarity">
    <text evidence="1">Belongs to the sigma-70 factor family. ECF subfamily.</text>
</comment>
<dbReference type="SUPFAM" id="SSF88659">
    <property type="entry name" value="Sigma3 and sigma4 domains of RNA polymerase sigma factors"/>
    <property type="match status" value="1"/>
</dbReference>
<dbReference type="PANTHER" id="PTHR43133:SF8">
    <property type="entry name" value="RNA POLYMERASE SIGMA FACTOR HI_1459-RELATED"/>
    <property type="match status" value="1"/>
</dbReference>
<evidence type="ECO:0000256" key="3">
    <source>
        <dbReference type="ARBA" id="ARBA00023082"/>
    </source>
</evidence>